<evidence type="ECO:0000313" key="1">
    <source>
        <dbReference type="EMBL" id="MPC07695.1"/>
    </source>
</evidence>
<organism evidence="1 2">
    <name type="scientific">Portunus trituberculatus</name>
    <name type="common">Swimming crab</name>
    <name type="synonym">Neptunus trituberculatus</name>
    <dbReference type="NCBI Taxonomy" id="210409"/>
    <lineage>
        <taxon>Eukaryota</taxon>
        <taxon>Metazoa</taxon>
        <taxon>Ecdysozoa</taxon>
        <taxon>Arthropoda</taxon>
        <taxon>Crustacea</taxon>
        <taxon>Multicrustacea</taxon>
        <taxon>Malacostraca</taxon>
        <taxon>Eumalacostraca</taxon>
        <taxon>Eucarida</taxon>
        <taxon>Decapoda</taxon>
        <taxon>Pleocyemata</taxon>
        <taxon>Brachyura</taxon>
        <taxon>Eubrachyura</taxon>
        <taxon>Portunoidea</taxon>
        <taxon>Portunidae</taxon>
        <taxon>Portuninae</taxon>
        <taxon>Portunus</taxon>
    </lineage>
</organism>
<reference evidence="1 2" key="1">
    <citation type="submission" date="2019-05" db="EMBL/GenBank/DDBJ databases">
        <title>Another draft genome of Portunus trituberculatus and its Hox gene families provides insights of decapod evolution.</title>
        <authorList>
            <person name="Jeong J.-H."/>
            <person name="Song I."/>
            <person name="Kim S."/>
            <person name="Choi T."/>
            <person name="Kim D."/>
            <person name="Ryu S."/>
            <person name="Kim W."/>
        </authorList>
    </citation>
    <scope>NUCLEOTIDE SEQUENCE [LARGE SCALE GENOMIC DNA]</scope>
    <source>
        <tissue evidence="1">Muscle</tissue>
    </source>
</reference>
<keyword evidence="2" id="KW-1185">Reference proteome</keyword>
<proteinExistence type="predicted"/>
<name>A0A5B7CEG2_PORTR</name>
<dbReference type="EMBL" id="VSRR010000006">
    <property type="protein sequence ID" value="MPC07695.1"/>
    <property type="molecule type" value="Genomic_DNA"/>
</dbReference>
<accession>A0A5B7CEG2</accession>
<comment type="caution">
    <text evidence="1">The sequence shown here is derived from an EMBL/GenBank/DDBJ whole genome shotgun (WGS) entry which is preliminary data.</text>
</comment>
<protein>
    <submittedName>
        <fullName evidence="1">Uncharacterized protein</fullName>
    </submittedName>
</protein>
<gene>
    <name evidence="1" type="ORF">E2C01_000259</name>
</gene>
<evidence type="ECO:0000313" key="2">
    <source>
        <dbReference type="Proteomes" id="UP000324222"/>
    </source>
</evidence>
<sequence>MKAETWRCSLARRFLPNKGIFRVSSLPEHFFVARRRCIFLTCHHREKPTINMPPLPPTPPPGLPAPHVPARDGLLLVDGEQRVTRHSPRVITPNFINYWVYVEYCRAARITQRR</sequence>
<dbReference type="Proteomes" id="UP000324222">
    <property type="component" value="Unassembled WGS sequence"/>
</dbReference>
<dbReference type="AlphaFoldDB" id="A0A5B7CEG2"/>